<evidence type="ECO:0000259" key="11">
    <source>
        <dbReference type="PROSITE" id="PS50112"/>
    </source>
</evidence>
<dbReference type="InterPro" id="IPR002078">
    <property type="entry name" value="Sigma_54_int"/>
</dbReference>
<keyword evidence="5" id="KW-0067">ATP-binding</keyword>
<comment type="subcellular location">
    <subcellularLocation>
        <location evidence="1">Cytoplasm</location>
    </subcellularLocation>
</comment>
<dbReference type="AlphaFoldDB" id="A0A1G8ZGK7"/>
<feature type="domain" description="ACT" evidence="12">
    <location>
        <begin position="2"/>
        <end position="74"/>
    </location>
</feature>
<dbReference type="InterPro" id="IPR045865">
    <property type="entry name" value="ACT-like_dom_sf"/>
</dbReference>
<evidence type="ECO:0000259" key="12">
    <source>
        <dbReference type="PROSITE" id="PS51671"/>
    </source>
</evidence>
<dbReference type="Gene3D" id="3.30.450.20">
    <property type="entry name" value="PAS domain"/>
    <property type="match status" value="1"/>
</dbReference>
<keyword evidence="9" id="KW-0804">Transcription</keyword>
<evidence type="ECO:0000313" key="13">
    <source>
        <dbReference type="EMBL" id="SDK14252.1"/>
    </source>
</evidence>
<dbReference type="InterPro" id="IPR030828">
    <property type="entry name" value="HTH_TyrR"/>
</dbReference>
<dbReference type="InterPro" id="IPR013656">
    <property type="entry name" value="PAS_4"/>
</dbReference>
<dbReference type="InterPro" id="IPR027417">
    <property type="entry name" value="P-loop_NTPase"/>
</dbReference>
<keyword evidence="14" id="KW-1185">Reference proteome</keyword>
<dbReference type="PANTHER" id="PTHR32071">
    <property type="entry name" value="TRANSCRIPTIONAL REGULATORY PROTEIN"/>
    <property type="match status" value="1"/>
</dbReference>
<keyword evidence="4" id="KW-0547">Nucleotide-binding</keyword>
<reference evidence="14" key="1">
    <citation type="submission" date="2016-10" db="EMBL/GenBank/DDBJ databases">
        <authorList>
            <person name="Varghese N."/>
            <person name="Submissions S."/>
        </authorList>
    </citation>
    <scope>NUCLEOTIDE SEQUENCE [LARGE SCALE GENOMIC DNA]</scope>
    <source>
        <strain evidence="14">CGMCC 1.10658</strain>
    </source>
</reference>
<dbReference type="Pfam" id="PF08448">
    <property type="entry name" value="PAS_4"/>
    <property type="match status" value="1"/>
</dbReference>
<dbReference type="Pfam" id="PF18024">
    <property type="entry name" value="HTH_50"/>
    <property type="match status" value="1"/>
</dbReference>
<dbReference type="RefSeq" id="WP_091511634.1">
    <property type="nucleotide sequence ID" value="NZ_FNFH01000003.1"/>
</dbReference>
<keyword evidence="6" id="KW-0805">Transcription regulation</keyword>
<evidence type="ECO:0000256" key="3">
    <source>
        <dbReference type="ARBA" id="ARBA00022491"/>
    </source>
</evidence>
<feature type="domain" description="PAS" evidence="11">
    <location>
        <begin position="80"/>
        <end position="124"/>
    </location>
</feature>
<evidence type="ECO:0000256" key="2">
    <source>
        <dbReference type="ARBA" id="ARBA00022490"/>
    </source>
</evidence>
<dbReference type="STRING" id="658219.SAMN05216212_1619"/>
<keyword evidence="2" id="KW-0963">Cytoplasm</keyword>
<keyword evidence="7" id="KW-0238">DNA-binding</keyword>
<dbReference type="PROSITE" id="PS50045">
    <property type="entry name" value="SIGMA54_INTERACT_4"/>
    <property type="match status" value="1"/>
</dbReference>
<evidence type="ECO:0000256" key="7">
    <source>
        <dbReference type="ARBA" id="ARBA00023125"/>
    </source>
</evidence>
<keyword evidence="8" id="KW-0010">Activator</keyword>
<evidence type="ECO:0000256" key="5">
    <source>
        <dbReference type="ARBA" id="ARBA00022840"/>
    </source>
</evidence>
<name>A0A1G8ZGK7_9GAMM</name>
<dbReference type="PROSITE" id="PS51671">
    <property type="entry name" value="ACT"/>
    <property type="match status" value="1"/>
</dbReference>
<dbReference type="GO" id="GO:0005524">
    <property type="term" value="F:ATP binding"/>
    <property type="evidence" value="ECO:0007669"/>
    <property type="project" value="UniProtKB-KW"/>
</dbReference>
<dbReference type="SUPFAM" id="SSF55021">
    <property type="entry name" value="ACT-like"/>
    <property type="match status" value="1"/>
</dbReference>
<dbReference type="Proteomes" id="UP000199305">
    <property type="component" value="Unassembled WGS sequence"/>
</dbReference>
<dbReference type="OrthoDB" id="9804019at2"/>
<evidence type="ECO:0000259" key="10">
    <source>
        <dbReference type="PROSITE" id="PS50045"/>
    </source>
</evidence>
<dbReference type="SUPFAM" id="SSF52540">
    <property type="entry name" value="P-loop containing nucleoside triphosphate hydrolases"/>
    <property type="match status" value="1"/>
</dbReference>
<dbReference type="InterPro" id="IPR035965">
    <property type="entry name" value="PAS-like_dom_sf"/>
</dbReference>
<dbReference type="Pfam" id="PF01842">
    <property type="entry name" value="ACT"/>
    <property type="match status" value="1"/>
</dbReference>
<dbReference type="InterPro" id="IPR000014">
    <property type="entry name" value="PAS"/>
</dbReference>
<dbReference type="PROSITE" id="PS50112">
    <property type="entry name" value="PAS"/>
    <property type="match status" value="1"/>
</dbReference>
<dbReference type="EMBL" id="FNFH01000003">
    <property type="protein sequence ID" value="SDK14252.1"/>
    <property type="molecule type" value="Genomic_DNA"/>
</dbReference>
<evidence type="ECO:0000256" key="1">
    <source>
        <dbReference type="ARBA" id="ARBA00004496"/>
    </source>
</evidence>
<dbReference type="Gene3D" id="3.30.70.260">
    <property type="match status" value="1"/>
</dbReference>
<dbReference type="NCBIfam" id="TIGR04381">
    <property type="entry name" value="HTH_TypR"/>
    <property type="match status" value="1"/>
</dbReference>
<evidence type="ECO:0000256" key="9">
    <source>
        <dbReference type="ARBA" id="ARBA00023163"/>
    </source>
</evidence>
<dbReference type="InterPro" id="IPR009057">
    <property type="entry name" value="Homeodomain-like_sf"/>
</dbReference>
<dbReference type="GO" id="GO:0006355">
    <property type="term" value="P:regulation of DNA-templated transcription"/>
    <property type="evidence" value="ECO:0007669"/>
    <property type="project" value="InterPro"/>
</dbReference>
<evidence type="ECO:0000256" key="6">
    <source>
        <dbReference type="ARBA" id="ARBA00023015"/>
    </source>
</evidence>
<sequence length="481" mass="52751">MRVEITCDNRVGILHEITQIFAEFRVNVTSGELGGDSGDKVYLAVPGMLHTQFRAIEKSLLQVPGVKRVRRIGLIPSERRHFELDTLLRHVTDPVLSVDREGRVVAANLAAARAFGVSIDRVPGLQLQRFLPLLQVAELLRDFAVPRFGMPVEVRGRDYRLEWVPISLPDAEEVGSLAGAVLTLQEVERRDEISRLPPPVALWDFDRRRASCLELQAAARLSSPLLITGEGGSGKSTFAAAVHYLSPLASRGEYRCLDAVGLTDSRPLWDRLPAGGTLVLEEPEKLSPGEQVALLRGLRQLPGGVRAVATSSRPERLEPGLAQFFSGLVLALPPLRSMRPAIGRFAGAALREVQRKETGGEGPPSLTLDDGAVDYLRLRDWPQNFSGLKDFLVLAAQRCRVRGDSVISAADVEENAGGATGLPMAWARGLSFREAMEKVEEGLLRELAAEQLSTREMAQRLGLSHTAIANKLRKFRISREP</sequence>
<dbReference type="SUPFAM" id="SSF55785">
    <property type="entry name" value="PYP-like sensor domain (PAS domain)"/>
    <property type="match status" value="1"/>
</dbReference>
<dbReference type="Gene3D" id="3.40.50.300">
    <property type="entry name" value="P-loop containing nucleotide triphosphate hydrolases"/>
    <property type="match status" value="1"/>
</dbReference>
<dbReference type="InterPro" id="IPR002912">
    <property type="entry name" value="ACT_dom"/>
</dbReference>
<proteinExistence type="predicted"/>
<protein>
    <submittedName>
        <fullName evidence="13">Transcriptional regulator of aroF, aroG, tyrA and aromatic amino acid transport</fullName>
    </submittedName>
</protein>
<accession>A0A1G8ZGK7</accession>
<dbReference type="PANTHER" id="PTHR32071:SF3">
    <property type="entry name" value="HTH-TYPE TRANSCRIPTIONAL REGULATORY PROTEIN TYRR"/>
    <property type="match status" value="1"/>
</dbReference>
<evidence type="ECO:0000256" key="8">
    <source>
        <dbReference type="ARBA" id="ARBA00023159"/>
    </source>
</evidence>
<feature type="domain" description="Sigma-54 factor interaction" evidence="10">
    <location>
        <begin position="215"/>
        <end position="397"/>
    </location>
</feature>
<dbReference type="Gene3D" id="1.10.10.60">
    <property type="entry name" value="Homeodomain-like"/>
    <property type="match status" value="1"/>
</dbReference>
<keyword evidence="3" id="KW-0678">Repressor</keyword>
<gene>
    <name evidence="13" type="ORF">SAMN05216212_1619</name>
</gene>
<organism evidence="13 14">
    <name type="scientific">Microbulbifer yueqingensis</name>
    <dbReference type="NCBI Taxonomy" id="658219"/>
    <lineage>
        <taxon>Bacteria</taxon>
        <taxon>Pseudomonadati</taxon>
        <taxon>Pseudomonadota</taxon>
        <taxon>Gammaproteobacteria</taxon>
        <taxon>Cellvibrionales</taxon>
        <taxon>Microbulbiferaceae</taxon>
        <taxon>Microbulbifer</taxon>
    </lineage>
</organism>
<dbReference type="Pfam" id="PF14532">
    <property type="entry name" value="Sigma54_activ_2"/>
    <property type="match status" value="1"/>
</dbReference>
<evidence type="ECO:0000313" key="14">
    <source>
        <dbReference type="Proteomes" id="UP000199305"/>
    </source>
</evidence>
<evidence type="ECO:0000256" key="4">
    <source>
        <dbReference type="ARBA" id="ARBA00022741"/>
    </source>
</evidence>
<dbReference type="GO" id="GO:0005737">
    <property type="term" value="C:cytoplasm"/>
    <property type="evidence" value="ECO:0007669"/>
    <property type="project" value="UniProtKB-SubCell"/>
</dbReference>
<dbReference type="SUPFAM" id="SSF46689">
    <property type="entry name" value="Homeodomain-like"/>
    <property type="match status" value="1"/>
</dbReference>
<dbReference type="GO" id="GO:0003677">
    <property type="term" value="F:DNA binding"/>
    <property type="evidence" value="ECO:0007669"/>
    <property type="project" value="UniProtKB-KW"/>
</dbReference>